<feature type="domain" description="RDD" evidence="6">
    <location>
        <begin position="20"/>
        <end position="157"/>
    </location>
</feature>
<protein>
    <submittedName>
        <fullName evidence="7">RDD family protein</fullName>
    </submittedName>
</protein>
<dbReference type="PANTHER" id="PTHR38480">
    <property type="entry name" value="SLR0254 PROTEIN"/>
    <property type="match status" value="1"/>
</dbReference>
<dbReference type="AlphaFoldDB" id="A0A5C8NSR5"/>
<dbReference type="GO" id="GO:0016020">
    <property type="term" value="C:membrane"/>
    <property type="evidence" value="ECO:0007669"/>
    <property type="project" value="UniProtKB-SubCell"/>
</dbReference>
<evidence type="ECO:0000256" key="4">
    <source>
        <dbReference type="ARBA" id="ARBA00023136"/>
    </source>
</evidence>
<comment type="subcellular location">
    <subcellularLocation>
        <location evidence="1">Membrane</location>
        <topology evidence="1">Multi-pass membrane protein</topology>
    </subcellularLocation>
</comment>
<sequence length="269" mass="30823">MGKDQIGIKTPEFVSLQFQLAGLGSRAAAVIIDYSILTIVNIVIFLSFIFMMHGGSESFFFFSPNAESVFSGIVIIILFLLQWGYFVFMEYFTGGRTIGKKIIGIRVIRENGHGITFLSSIIRNLLRIIDILPFGYFIGMVMVFFHPKHKRIGDLVGGTIVVHERKKKGKKKMTPIEKEIEKRGIVTENYPVEDWALKSIEEKDWNLLKTYSERFPSLSISERYSLTGDVAKIVFPKVGWDITGKTNEDLENGLLALYEIVREEWEYDW</sequence>
<dbReference type="PANTHER" id="PTHR38480:SF1">
    <property type="entry name" value="SLR0254 PROTEIN"/>
    <property type="match status" value="1"/>
</dbReference>
<evidence type="ECO:0000256" key="1">
    <source>
        <dbReference type="ARBA" id="ARBA00004141"/>
    </source>
</evidence>
<feature type="transmembrane region" description="Helical" evidence="5">
    <location>
        <begin position="125"/>
        <end position="145"/>
    </location>
</feature>
<feature type="transmembrane region" description="Helical" evidence="5">
    <location>
        <begin position="27"/>
        <end position="50"/>
    </location>
</feature>
<keyword evidence="8" id="KW-1185">Reference proteome</keyword>
<comment type="caution">
    <text evidence="7">The sequence shown here is derived from an EMBL/GenBank/DDBJ whole genome shotgun (WGS) entry which is preliminary data.</text>
</comment>
<name>A0A5C8NSR5_9BACI</name>
<feature type="transmembrane region" description="Helical" evidence="5">
    <location>
        <begin position="70"/>
        <end position="92"/>
    </location>
</feature>
<evidence type="ECO:0000256" key="2">
    <source>
        <dbReference type="ARBA" id="ARBA00022692"/>
    </source>
</evidence>
<dbReference type="OrthoDB" id="9787732at2"/>
<dbReference type="Pfam" id="PF06271">
    <property type="entry name" value="RDD"/>
    <property type="match status" value="1"/>
</dbReference>
<reference evidence="7 8" key="1">
    <citation type="submission" date="2019-06" db="EMBL/GenBank/DDBJ databases">
        <title>Cerasibacillus sp. nov., isolated from maize field.</title>
        <authorList>
            <person name="Lin S.-Y."/>
            <person name="Tsai C.-F."/>
            <person name="Young C.-C."/>
        </authorList>
    </citation>
    <scope>NUCLEOTIDE SEQUENCE [LARGE SCALE GENOMIC DNA]</scope>
    <source>
        <strain evidence="7 8">CC-CFT480</strain>
    </source>
</reference>
<proteinExistence type="predicted"/>
<evidence type="ECO:0000313" key="7">
    <source>
        <dbReference type="EMBL" id="TXL64424.1"/>
    </source>
</evidence>
<keyword evidence="2 5" id="KW-0812">Transmembrane</keyword>
<dbReference type="InterPro" id="IPR010432">
    <property type="entry name" value="RDD"/>
</dbReference>
<keyword evidence="4 5" id="KW-0472">Membrane</keyword>
<dbReference type="RefSeq" id="WP_147667206.1">
    <property type="nucleotide sequence ID" value="NZ_VDUW01000005.1"/>
</dbReference>
<organism evidence="7 8">
    <name type="scientific">Cerasibacillus terrae</name>
    <dbReference type="NCBI Taxonomy" id="2498845"/>
    <lineage>
        <taxon>Bacteria</taxon>
        <taxon>Bacillati</taxon>
        <taxon>Bacillota</taxon>
        <taxon>Bacilli</taxon>
        <taxon>Bacillales</taxon>
        <taxon>Bacillaceae</taxon>
        <taxon>Cerasibacillus</taxon>
    </lineage>
</organism>
<evidence type="ECO:0000256" key="5">
    <source>
        <dbReference type="SAM" id="Phobius"/>
    </source>
</evidence>
<dbReference type="Proteomes" id="UP000321574">
    <property type="component" value="Unassembled WGS sequence"/>
</dbReference>
<dbReference type="EMBL" id="VDUW01000005">
    <property type="protein sequence ID" value="TXL64424.1"/>
    <property type="molecule type" value="Genomic_DNA"/>
</dbReference>
<evidence type="ECO:0000313" key="8">
    <source>
        <dbReference type="Proteomes" id="UP000321574"/>
    </source>
</evidence>
<gene>
    <name evidence="7" type="ORF">FHP05_08860</name>
</gene>
<keyword evidence="3 5" id="KW-1133">Transmembrane helix</keyword>
<accession>A0A5C8NSR5</accession>
<evidence type="ECO:0000256" key="3">
    <source>
        <dbReference type="ARBA" id="ARBA00022989"/>
    </source>
</evidence>
<evidence type="ECO:0000259" key="6">
    <source>
        <dbReference type="Pfam" id="PF06271"/>
    </source>
</evidence>